<keyword evidence="2 7" id="KW-0812">Transmembrane</keyword>
<dbReference type="EMBL" id="MU006565">
    <property type="protein sequence ID" value="KAF2749659.1"/>
    <property type="molecule type" value="Genomic_DNA"/>
</dbReference>
<feature type="compositionally biased region" description="Low complexity" evidence="6">
    <location>
        <begin position="537"/>
        <end position="546"/>
    </location>
</feature>
<dbReference type="AlphaFoldDB" id="A0A6A6VIN4"/>
<feature type="transmembrane region" description="Helical" evidence="7">
    <location>
        <begin position="198"/>
        <end position="216"/>
    </location>
</feature>
<sequence length="546" mass="60042">MILPRDLYNESPPERRSRISNNPTLLYSWWCTIFSLAIIASRVCGRYVRNERLFTEDKVMAWSIIPLLIRMGLVHVVLRYGTNNVDIEGLVNPVHIHNREVGSKVVLAARIFYALYIWMAKFTISEFLKRMTERFWKKGYENCLRAIRAFLVASYFAVVISTLAECQPFDHYWQVVPDPGPKCRQGYAHLLTMGVTDIFTDVLLVVFPIPIILVSAMPARRKLSLVALFSLSVGLVAIASARIPLVIDRRGLQQFRTVLASSEILAATVVSNAIVLGSFLRDRGVKKPRYKGGSTADSADRRSSTRRPTLQNCGSDEHLARSLGYRTNPELADPKAGVARPAPVADLSILDGPAQAPPFAESNWQFPGSHSDTRKESAEWELSTMSMADPQPSPRGGRRVSFFDAGGLLEEGSSPTTPTESVATYDFAFPSSKPGRKTSHSLANAKPLQPAIRRGSRLSQQSAEYDTSSRRSQQLHDLRTLLAEGPPGPVTESSMMLNSDVDVKVSSPETSAEPGSARSPYGSVPSLQDPGGLLTLSSSSPSHPSQ</sequence>
<evidence type="ECO:0000313" key="9">
    <source>
        <dbReference type="EMBL" id="KAF2749659.1"/>
    </source>
</evidence>
<evidence type="ECO:0000313" key="10">
    <source>
        <dbReference type="Proteomes" id="UP000799440"/>
    </source>
</evidence>
<protein>
    <recommendedName>
        <fullName evidence="8">Rhodopsin domain-containing protein</fullName>
    </recommendedName>
</protein>
<feature type="region of interest" description="Disordered" evidence="6">
    <location>
        <begin position="288"/>
        <end position="321"/>
    </location>
</feature>
<dbReference type="InterPro" id="IPR052337">
    <property type="entry name" value="SAT4-like"/>
</dbReference>
<evidence type="ECO:0000256" key="4">
    <source>
        <dbReference type="ARBA" id="ARBA00023136"/>
    </source>
</evidence>
<feature type="domain" description="Rhodopsin" evidence="8">
    <location>
        <begin position="42"/>
        <end position="244"/>
    </location>
</feature>
<feature type="transmembrane region" description="Helical" evidence="7">
    <location>
        <begin position="259"/>
        <end position="280"/>
    </location>
</feature>
<comment type="subcellular location">
    <subcellularLocation>
        <location evidence="1">Membrane</location>
        <topology evidence="1">Multi-pass membrane protein</topology>
    </subcellularLocation>
</comment>
<feature type="region of interest" description="Disordered" evidence="6">
    <location>
        <begin position="428"/>
        <end position="546"/>
    </location>
</feature>
<keyword evidence="4 7" id="KW-0472">Membrane</keyword>
<evidence type="ECO:0000256" key="5">
    <source>
        <dbReference type="ARBA" id="ARBA00038359"/>
    </source>
</evidence>
<feature type="transmembrane region" description="Helical" evidence="7">
    <location>
        <begin position="27"/>
        <end position="48"/>
    </location>
</feature>
<dbReference type="OrthoDB" id="5398233at2759"/>
<dbReference type="Proteomes" id="UP000799440">
    <property type="component" value="Unassembled WGS sequence"/>
</dbReference>
<evidence type="ECO:0000256" key="7">
    <source>
        <dbReference type="SAM" id="Phobius"/>
    </source>
</evidence>
<proteinExistence type="inferred from homology"/>
<dbReference type="PANTHER" id="PTHR33048">
    <property type="entry name" value="PTH11-LIKE INTEGRAL MEMBRANE PROTEIN (AFU_ORTHOLOGUE AFUA_5G11245)"/>
    <property type="match status" value="1"/>
</dbReference>
<feature type="transmembrane region" description="Helical" evidence="7">
    <location>
        <begin position="145"/>
        <end position="164"/>
    </location>
</feature>
<feature type="compositionally biased region" description="Polar residues" evidence="6">
    <location>
        <begin position="457"/>
        <end position="472"/>
    </location>
</feature>
<feature type="transmembrane region" description="Helical" evidence="7">
    <location>
        <begin position="101"/>
        <end position="124"/>
    </location>
</feature>
<keyword evidence="10" id="KW-1185">Reference proteome</keyword>
<evidence type="ECO:0000256" key="1">
    <source>
        <dbReference type="ARBA" id="ARBA00004141"/>
    </source>
</evidence>
<evidence type="ECO:0000256" key="3">
    <source>
        <dbReference type="ARBA" id="ARBA00022989"/>
    </source>
</evidence>
<evidence type="ECO:0000259" key="8">
    <source>
        <dbReference type="Pfam" id="PF20684"/>
    </source>
</evidence>
<name>A0A6A6VIN4_9PLEO</name>
<accession>A0A6A6VIN4</accession>
<evidence type="ECO:0000256" key="6">
    <source>
        <dbReference type="SAM" id="MobiDB-lite"/>
    </source>
</evidence>
<feature type="transmembrane region" description="Helical" evidence="7">
    <location>
        <begin position="60"/>
        <end position="81"/>
    </location>
</feature>
<organism evidence="9 10">
    <name type="scientific">Sporormia fimetaria CBS 119925</name>
    <dbReference type="NCBI Taxonomy" id="1340428"/>
    <lineage>
        <taxon>Eukaryota</taxon>
        <taxon>Fungi</taxon>
        <taxon>Dikarya</taxon>
        <taxon>Ascomycota</taxon>
        <taxon>Pezizomycotina</taxon>
        <taxon>Dothideomycetes</taxon>
        <taxon>Pleosporomycetidae</taxon>
        <taxon>Pleosporales</taxon>
        <taxon>Sporormiaceae</taxon>
        <taxon>Sporormia</taxon>
    </lineage>
</organism>
<dbReference type="Pfam" id="PF20684">
    <property type="entry name" value="Fung_rhodopsin"/>
    <property type="match status" value="1"/>
</dbReference>
<gene>
    <name evidence="9" type="ORF">M011DRAFT_273191</name>
</gene>
<reference evidence="9" key="1">
    <citation type="journal article" date="2020" name="Stud. Mycol.">
        <title>101 Dothideomycetes genomes: a test case for predicting lifestyles and emergence of pathogens.</title>
        <authorList>
            <person name="Haridas S."/>
            <person name="Albert R."/>
            <person name="Binder M."/>
            <person name="Bloem J."/>
            <person name="Labutti K."/>
            <person name="Salamov A."/>
            <person name="Andreopoulos B."/>
            <person name="Baker S."/>
            <person name="Barry K."/>
            <person name="Bills G."/>
            <person name="Bluhm B."/>
            <person name="Cannon C."/>
            <person name="Castanera R."/>
            <person name="Culley D."/>
            <person name="Daum C."/>
            <person name="Ezra D."/>
            <person name="Gonzalez J."/>
            <person name="Henrissat B."/>
            <person name="Kuo A."/>
            <person name="Liang C."/>
            <person name="Lipzen A."/>
            <person name="Lutzoni F."/>
            <person name="Magnuson J."/>
            <person name="Mondo S."/>
            <person name="Nolan M."/>
            <person name="Ohm R."/>
            <person name="Pangilinan J."/>
            <person name="Park H.-J."/>
            <person name="Ramirez L."/>
            <person name="Alfaro M."/>
            <person name="Sun H."/>
            <person name="Tritt A."/>
            <person name="Yoshinaga Y."/>
            <person name="Zwiers L.-H."/>
            <person name="Turgeon B."/>
            <person name="Goodwin S."/>
            <person name="Spatafora J."/>
            <person name="Crous P."/>
            <person name="Grigoriev I."/>
        </authorList>
    </citation>
    <scope>NUCLEOTIDE SEQUENCE</scope>
    <source>
        <strain evidence="9">CBS 119925</strain>
    </source>
</reference>
<dbReference type="PANTHER" id="PTHR33048:SF19">
    <property type="entry name" value="MEMBRANE PROTEIN PTH11-LIKE, PUTATIVE (AFU_ORTHOLOGUE AFUA_1G14080)-RELATED"/>
    <property type="match status" value="1"/>
</dbReference>
<feature type="transmembrane region" description="Helical" evidence="7">
    <location>
        <begin position="223"/>
        <end position="247"/>
    </location>
</feature>
<dbReference type="GO" id="GO:0016020">
    <property type="term" value="C:membrane"/>
    <property type="evidence" value="ECO:0007669"/>
    <property type="project" value="UniProtKB-SubCell"/>
</dbReference>
<dbReference type="InterPro" id="IPR049326">
    <property type="entry name" value="Rhodopsin_dom_fungi"/>
</dbReference>
<comment type="similarity">
    <text evidence="5">Belongs to the SAT4 family.</text>
</comment>
<keyword evidence="3 7" id="KW-1133">Transmembrane helix</keyword>
<evidence type="ECO:0000256" key="2">
    <source>
        <dbReference type="ARBA" id="ARBA00022692"/>
    </source>
</evidence>